<feature type="compositionally biased region" description="Basic and acidic residues" evidence="1">
    <location>
        <begin position="19"/>
        <end position="28"/>
    </location>
</feature>
<feature type="compositionally biased region" description="Basic residues" evidence="1">
    <location>
        <begin position="1"/>
        <end position="18"/>
    </location>
</feature>
<dbReference type="InterPro" id="IPR036086">
    <property type="entry name" value="ParB/Sulfiredoxin_sf"/>
</dbReference>
<feature type="region of interest" description="Disordered" evidence="1">
    <location>
        <begin position="83"/>
        <end position="106"/>
    </location>
</feature>
<dbReference type="SUPFAM" id="SSF110849">
    <property type="entry name" value="ParB/Sulfiredoxin"/>
    <property type="match status" value="1"/>
</dbReference>
<feature type="region of interest" description="Disordered" evidence="1">
    <location>
        <begin position="1"/>
        <end position="69"/>
    </location>
</feature>
<gene>
    <name evidence="3" type="ORF">chiPu_0030065</name>
</gene>
<organism evidence="3 4">
    <name type="scientific">Chiloscyllium punctatum</name>
    <name type="common">Brownbanded bambooshark</name>
    <name type="synonym">Hemiscyllium punctatum</name>
    <dbReference type="NCBI Taxonomy" id="137246"/>
    <lineage>
        <taxon>Eukaryota</taxon>
        <taxon>Metazoa</taxon>
        <taxon>Chordata</taxon>
        <taxon>Craniata</taxon>
        <taxon>Vertebrata</taxon>
        <taxon>Chondrichthyes</taxon>
        <taxon>Elasmobranchii</taxon>
        <taxon>Galeomorphii</taxon>
        <taxon>Galeoidea</taxon>
        <taxon>Orectolobiformes</taxon>
        <taxon>Hemiscylliidae</taxon>
        <taxon>Chiloscyllium</taxon>
    </lineage>
</organism>
<dbReference type="InterPro" id="IPR003115">
    <property type="entry name" value="ParB_N"/>
</dbReference>
<dbReference type="Proteomes" id="UP000287033">
    <property type="component" value="Unassembled WGS sequence"/>
</dbReference>
<protein>
    <recommendedName>
        <fullName evidence="2">ParB-like N-terminal domain-containing protein</fullName>
    </recommendedName>
</protein>
<evidence type="ECO:0000259" key="2">
    <source>
        <dbReference type="SMART" id="SM00470"/>
    </source>
</evidence>
<evidence type="ECO:0000313" key="3">
    <source>
        <dbReference type="EMBL" id="GCC45827.1"/>
    </source>
</evidence>
<evidence type="ECO:0000256" key="1">
    <source>
        <dbReference type="SAM" id="MobiDB-lite"/>
    </source>
</evidence>
<dbReference type="Pfam" id="PF02195">
    <property type="entry name" value="ParB_N"/>
    <property type="match status" value="1"/>
</dbReference>
<keyword evidence="4" id="KW-1185">Reference proteome</keyword>
<sequence length="189" mass="20611">MLRRISRPAAMKRRRRREGKTEELREQETCSQSSRSAAAGAQPTVSRSRPRRARKALRAPLAPAGQGCSAAVAPLRPPCGPKGCLREEDERTPNGWSTTPENGEHPMELMMVDPRALKENPDQMRRSKSSLQADALLLASIKAVGIVQPPVILPECDGGNGYVIHFGHRRVAQAIAADLAEIRVLVANP</sequence>
<accession>A0A401TT70</accession>
<dbReference type="AlphaFoldDB" id="A0A401TT70"/>
<evidence type="ECO:0000313" key="4">
    <source>
        <dbReference type="Proteomes" id="UP000287033"/>
    </source>
</evidence>
<name>A0A401TT70_CHIPU</name>
<dbReference type="GO" id="GO:0005694">
    <property type="term" value="C:chromosome"/>
    <property type="evidence" value="ECO:0007669"/>
    <property type="project" value="TreeGrafter"/>
</dbReference>
<feature type="domain" description="ParB-like N-terminal" evidence="2">
    <location>
        <begin position="110"/>
        <end position="189"/>
    </location>
</feature>
<dbReference type="GO" id="GO:0007059">
    <property type="term" value="P:chromosome segregation"/>
    <property type="evidence" value="ECO:0007669"/>
    <property type="project" value="TreeGrafter"/>
</dbReference>
<dbReference type="EMBL" id="BEZZ01173753">
    <property type="protein sequence ID" value="GCC45827.1"/>
    <property type="molecule type" value="Genomic_DNA"/>
</dbReference>
<dbReference type="GO" id="GO:0045881">
    <property type="term" value="P:positive regulation of sporulation resulting in formation of a cellular spore"/>
    <property type="evidence" value="ECO:0007669"/>
    <property type="project" value="TreeGrafter"/>
</dbReference>
<dbReference type="Gene3D" id="3.90.1530.30">
    <property type="match status" value="1"/>
</dbReference>
<dbReference type="InterPro" id="IPR050336">
    <property type="entry name" value="Chromosome_partition/occlusion"/>
</dbReference>
<proteinExistence type="predicted"/>
<reference evidence="3 4" key="1">
    <citation type="journal article" date="2018" name="Nat. Ecol. Evol.">
        <title>Shark genomes provide insights into elasmobranch evolution and the origin of vertebrates.</title>
        <authorList>
            <person name="Hara Y"/>
            <person name="Yamaguchi K"/>
            <person name="Onimaru K"/>
            <person name="Kadota M"/>
            <person name="Koyanagi M"/>
            <person name="Keeley SD"/>
            <person name="Tatsumi K"/>
            <person name="Tanaka K"/>
            <person name="Motone F"/>
            <person name="Kageyama Y"/>
            <person name="Nozu R"/>
            <person name="Adachi N"/>
            <person name="Nishimura O"/>
            <person name="Nakagawa R"/>
            <person name="Tanegashima C"/>
            <person name="Kiyatake I"/>
            <person name="Matsumoto R"/>
            <person name="Murakumo K"/>
            <person name="Nishida K"/>
            <person name="Terakita A"/>
            <person name="Kuratani S"/>
            <person name="Sato K"/>
            <person name="Hyodo S Kuraku.S."/>
        </authorList>
    </citation>
    <scope>NUCLEOTIDE SEQUENCE [LARGE SCALE GENOMIC DNA]</scope>
</reference>
<dbReference type="PANTHER" id="PTHR33375:SF1">
    <property type="entry name" value="CHROMOSOME-PARTITIONING PROTEIN PARB-RELATED"/>
    <property type="match status" value="1"/>
</dbReference>
<comment type="caution">
    <text evidence="3">The sequence shown here is derived from an EMBL/GenBank/DDBJ whole genome shotgun (WGS) entry which is preliminary data.</text>
</comment>
<feature type="compositionally biased region" description="Basic residues" evidence="1">
    <location>
        <begin position="48"/>
        <end position="57"/>
    </location>
</feature>
<dbReference type="PANTHER" id="PTHR33375">
    <property type="entry name" value="CHROMOSOME-PARTITIONING PROTEIN PARB-RELATED"/>
    <property type="match status" value="1"/>
</dbReference>
<dbReference type="SMART" id="SM00470">
    <property type="entry name" value="ParB"/>
    <property type="match status" value="1"/>
</dbReference>
<feature type="non-terminal residue" evidence="3">
    <location>
        <position position="189"/>
    </location>
</feature>
<feature type="compositionally biased region" description="Low complexity" evidence="1">
    <location>
        <begin position="31"/>
        <end position="42"/>
    </location>
</feature>